<dbReference type="AlphaFoldDB" id="A0A1B7LF35"/>
<dbReference type="STRING" id="1838280.A6M21_10220"/>
<organism evidence="2 3">
    <name type="scientific">Desulfotomaculum copahuensis</name>
    <dbReference type="NCBI Taxonomy" id="1838280"/>
    <lineage>
        <taxon>Bacteria</taxon>
        <taxon>Bacillati</taxon>
        <taxon>Bacillota</taxon>
        <taxon>Clostridia</taxon>
        <taxon>Eubacteriales</taxon>
        <taxon>Desulfotomaculaceae</taxon>
        <taxon>Desulfotomaculum</taxon>
    </lineage>
</organism>
<dbReference type="EMBL" id="LYVF01000158">
    <property type="protein sequence ID" value="OAT81846.1"/>
    <property type="molecule type" value="Genomic_DNA"/>
</dbReference>
<feature type="coiled-coil region" evidence="1">
    <location>
        <begin position="311"/>
        <end position="444"/>
    </location>
</feature>
<evidence type="ECO:0000313" key="2">
    <source>
        <dbReference type="EMBL" id="OAT81846.1"/>
    </source>
</evidence>
<comment type="caution">
    <text evidence="2">The sequence shown here is derived from an EMBL/GenBank/DDBJ whole genome shotgun (WGS) entry which is preliminary data.</text>
</comment>
<protein>
    <submittedName>
        <fullName evidence="2">Phage-shock protein</fullName>
    </submittedName>
</protein>
<feature type="coiled-coil region" evidence="1">
    <location>
        <begin position="217"/>
        <end position="251"/>
    </location>
</feature>
<accession>A0A1B7LF35</accession>
<gene>
    <name evidence="2" type="ORF">A6M21_10220</name>
</gene>
<dbReference type="OrthoDB" id="1719569at2"/>
<proteinExistence type="predicted"/>
<dbReference type="InterPro" id="IPR038087">
    <property type="entry name" value="RNAP_delta_N_dom_sf"/>
</dbReference>
<dbReference type="Proteomes" id="UP000078532">
    <property type="component" value="Unassembled WGS sequence"/>
</dbReference>
<name>A0A1B7LF35_9FIRM</name>
<evidence type="ECO:0000313" key="3">
    <source>
        <dbReference type="Proteomes" id="UP000078532"/>
    </source>
</evidence>
<sequence length="469" mass="55212">MEGKLHSLTDVLKKTLFFFEALTVAELTPYVHRKMLRDYTLPQVEEKVTQCLRQHACFYVDNNNGWHLDLEGQRENDGFYSLLLKRQQPLSLKEVVKTGAIKSKNKKIRRLFTDEAALIADGRFIQLNNGHWGLTEWEVEAGQFALKHLVIKALKLHPGGLLLPQLYEVVNAWRPTSMPAVEGVLRKFPFFELLGGGVWSYNPSIQAAYEGLIKRYLGSLNRQKQRWRRDRERWRKRVTLLENQLQEAGAAHREAAAALAQRAEEINRHEYLVTQMAEKELLLSLRKKEIFRYREHINKLEAKANSILHQCRLWVQRARDAEKEIHQLQQNNAKNQASLESLFSKLQQYKERERENKGRLADLKDRHATRVAELQTEIVELRQKLERVQETARQEERRLREEINLLTNDLKESLEKGDEGHRSRQLLQQELTHCQEEYRRLKMHLRNPLVRMAVRLCSWFGGYHGRQAV</sequence>
<evidence type="ECO:0000256" key="1">
    <source>
        <dbReference type="SAM" id="Coils"/>
    </source>
</evidence>
<keyword evidence="1" id="KW-0175">Coiled coil</keyword>
<keyword evidence="3" id="KW-1185">Reference proteome</keyword>
<dbReference type="Gene3D" id="1.10.10.1250">
    <property type="entry name" value="RNA polymerase, subunit delta, N-terminal domain"/>
    <property type="match status" value="1"/>
</dbReference>
<reference evidence="2 3" key="1">
    <citation type="submission" date="2016-04" db="EMBL/GenBank/DDBJ databases">
        <authorList>
            <person name="Evans L.H."/>
            <person name="Alamgir A."/>
            <person name="Owens N."/>
            <person name="Weber N.D."/>
            <person name="Virtaneva K."/>
            <person name="Barbian K."/>
            <person name="Babar A."/>
            <person name="Rosenke K."/>
        </authorList>
    </citation>
    <scope>NUCLEOTIDE SEQUENCE [LARGE SCALE GENOMIC DNA]</scope>
    <source>
        <strain evidence="2 3">LMa1</strain>
    </source>
</reference>